<feature type="compositionally biased region" description="Pro residues" evidence="1">
    <location>
        <begin position="428"/>
        <end position="445"/>
    </location>
</feature>
<feature type="compositionally biased region" description="Basic and acidic residues" evidence="1">
    <location>
        <begin position="664"/>
        <end position="675"/>
    </location>
</feature>
<feature type="region of interest" description="Disordered" evidence="1">
    <location>
        <begin position="347"/>
        <end position="628"/>
    </location>
</feature>
<feature type="compositionally biased region" description="Low complexity" evidence="1">
    <location>
        <begin position="347"/>
        <end position="360"/>
    </location>
</feature>
<feature type="compositionally biased region" description="Low complexity" evidence="1">
    <location>
        <begin position="408"/>
        <end position="417"/>
    </location>
</feature>
<accession>K5VXE7</accession>
<feature type="compositionally biased region" description="Pro residues" evidence="1">
    <location>
        <begin position="160"/>
        <end position="172"/>
    </location>
</feature>
<name>K5VXE7_PHACS</name>
<dbReference type="RefSeq" id="XP_007394103.1">
    <property type="nucleotide sequence ID" value="XM_007394041.1"/>
</dbReference>
<feature type="compositionally biased region" description="Polar residues" evidence="1">
    <location>
        <begin position="266"/>
        <end position="277"/>
    </location>
</feature>
<feature type="compositionally biased region" description="Gly residues" evidence="1">
    <location>
        <begin position="688"/>
        <end position="703"/>
    </location>
</feature>
<feature type="compositionally biased region" description="Polar residues" evidence="1">
    <location>
        <begin position="569"/>
        <end position="579"/>
    </location>
</feature>
<proteinExistence type="predicted"/>
<reference evidence="2 3" key="1">
    <citation type="journal article" date="2012" name="BMC Genomics">
        <title>Comparative genomics of the white-rot fungi, Phanerochaete carnosa and P. chrysosporium, to elucidate the genetic basis of the distinct wood types they colonize.</title>
        <authorList>
            <person name="Suzuki H."/>
            <person name="MacDonald J."/>
            <person name="Syed K."/>
            <person name="Salamov A."/>
            <person name="Hori C."/>
            <person name="Aerts A."/>
            <person name="Henrissat B."/>
            <person name="Wiebenga A."/>
            <person name="vanKuyk P.A."/>
            <person name="Barry K."/>
            <person name="Lindquist E."/>
            <person name="LaButti K."/>
            <person name="Lapidus A."/>
            <person name="Lucas S."/>
            <person name="Coutinho P."/>
            <person name="Gong Y."/>
            <person name="Samejima M."/>
            <person name="Mahadevan R."/>
            <person name="Abou-Zaid M."/>
            <person name="de Vries R.P."/>
            <person name="Igarashi K."/>
            <person name="Yadav J.S."/>
            <person name="Grigoriev I.V."/>
            <person name="Master E.R."/>
        </authorList>
    </citation>
    <scope>NUCLEOTIDE SEQUENCE [LARGE SCALE GENOMIC DNA]</scope>
    <source>
        <strain evidence="2 3">HHB-10118-sp</strain>
    </source>
</reference>
<dbReference type="HOGENOM" id="CLU_013862_0_0_1"/>
<feature type="compositionally biased region" description="Pro residues" evidence="1">
    <location>
        <begin position="455"/>
        <end position="471"/>
    </location>
</feature>
<feature type="region of interest" description="Disordered" evidence="1">
    <location>
        <begin position="310"/>
        <end position="332"/>
    </location>
</feature>
<feature type="compositionally biased region" description="Basic and acidic residues" evidence="1">
    <location>
        <begin position="735"/>
        <end position="745"/>
    </location>
</feature>
<feature type="compositionally biased region" description="Acidic residues" evidence="1">
    <location>
        <begin position="676"/>
        <end position="687"/>
    </location>
</feature>
<dbReference type="OrthoDB" id="2553626at2759"/>
<feature type="compositionally biased region" description="Low complexity" evidence="1">
    <location>
        <begin position="252"/>
        <end position="261"/>
    </location>
</feature>
<dbReference type="KEGG" id="pco:PHACADRAFT_253274"/>
<evidence type="ECO:0000256" key="1">
    <source>
        <dbReference type="SAM" id="MobiDB-lite"/>
    </source>
</evidence>
<protein>
    <submittedName>
        <fullName evidence="2">Uncharacterized protein</fullName>
    </submittedName>
</protein>
<keyword evidence="3" id="KW-1185">Reference proteome</keyword>
<feature type="compositionally biased region" description="Basic and acidic residues" evidence="1">
    <location>
        <begin position="319"/>
        <end position="328"/>
    </location>
</feature>
<dbReference type="InParanoid" id="K5VXE7"/>
<dbReference type="AlphaFoldDB" id="K5VXE7"/>
<evidence type="ECO:0000313" key="3">
    <source>
        <dbReference type="Proteomes" id="UP000008370"/>
    </source>
</evidence>
<dbReference type="Proteomes" id="UP000008370">
    <property type="component" value="Unassembled WGS sequence"/>
</dbReference>
<feature type="compositionally biased region" description="Low complexity" evidence="1">
    <location>
        <begin position="191"/>
        <end position="208"/>
    </location>
</feature>
<dbReference type="GeneID" id="18915724"/>
<feature type="compositionally biased region" description="Polar residues" evidence="1">
    <location>
        <begin position="534"/>
        <end position="549"/>
    </location>
</feature>
<evidence type="ECO:0000313" key="2">
    <source>
        <dbReference type="EMBL" id="EKM56248.1"/>
    </source>
</evidence>
<gene>
    <name evidence="2" type="ORF">PHACADRAFT_253274</name>
</gene>
<feature type="region of interest" description="Disordered" evidence="1">
    <location>
        <begin position="140"/>
        <end position="277"/>
    </location>
</feature>
<sequence length="757" mass="80075">MRPLTLHASALTDPEYSLYTTALLDLAGEDTFSHPHDDSYYAALVVSARETRAWIRGRYTELQPAQVDAILKLFCPNIAPADTLSGGQFFAALRLVTHIRHGKPLDGGLVFVQAHPDDAASPPLQTSSTPAPLKAIVTDSPVHSRNTSREGHLIDDSVPSTPPALPPKPLLSPTPSSSTNPFINRTKSREPPTLSTPSTATPTLPPALRVKSTPAAAALQQPVIPPLPPRKSMSALVEERGKAPPPPPPRPNTLTPSNSSPFAFWHNQNSGTPTNPNVLIQQSLQAGRIAQSLKEAEKKLEKERVLEVLKSSAPSTNRDFSKRTHSESPNRGVAVLAISAPGPSAISRSYSVSSGSDSSSAEQAKQTKGPALPPRRRVSSPNSAWSGRSGRTEGGRSVISTSSMREVATASVGSRRTSSSRERRAAASPPPVHPDLVPQPSPVLPVLPALAGEKGPPPTHPGRKPPPPVPSAPASATGAVFPDGPDQDMPTSPGPGVFRSRSLHQHPVSPSVGGAGTPLPPLPPPRPRPRRRPNSVQFSPTIASVTNGLGSPRRAPSPTLTERTDRSGRSVNTVLSSPASLPARTAGASRHLSLSQQQGEGGAARARRADSLSGHGVLANGGGLKDGLRDRWESLQPRLDKARWKAEAGLSRRGYVAHRGSSAWRDREGEARLVDTSEEDGEEDEDGGGGVFGRRGTAYGGEAAGDAPSVDRDYRASDDDEGHTRSTSAAALPRRPWEVERDEMKWPVAPGEGWTPL</sequence>
<feature type="region of interest" description="Disordered" evidence="1">
    <location>
        <begin position="650"/>
        <end position="757"/>
    </location>
</feature>
<dbReference type="EMBL" id="JH930471">
    <property type="protein sequence ID" value="EKM56248.1"/>
    <property type="molecule type" value="Genomic_DNA"/>
</dbReference>
<organism evidence="2 3">
    <name type="scientific">Phanerochaete carnosa (strain HHB-10118-sp)</name>
    <name type="common">White-rot fungus</name>
    <name type="synonym">Peniophora carnosa</name>
    <dbReference type="NCBI Taxonomy" id="650164"/>
    <lineage>
        <taxon>Eukaryota</taxon>
        <taxon>Fungi</taxon>
        <taxon>Dikarya</taxon>
        <taxon>Basidiomycota</taxon>
        <taxon>Agaricomycotina</taxon>
        <taxon>Agaricomycetes</taxon>
        <taxon>Polyporales</taxon>
        <taxon>Phanerochaetaceae</taxon>
        <taxon>Phanerochaete</taxon>
    </lineage>
</organism>